<dbReference type="EMBL" id="JAUTXU010000051">
    <property type="protein sequence ID" value="KAK3715107.1"/>
    <property type="molecule type" value="Genomic_DNA"/>
</dbReference>
<sequence>MASIHSLPTELILCIYYFLDPGSHLDFAITSKQLARQSEDVLAHHRECRKVYDTSVIPSPERSTSLLWDKVVEDRVAAWHVRKLTIHDRDASLDWMDSQQRFEMGLDADRLLEPVIWRNLVQSLMEHASIATIGNVARELEQGSLCFKQALLITALCSRLRTLDLHFYKREEDVGEEPATSLGLIGAAINLLHSST</sequence>
<proteinExistence type="predicted"/>
<gene>
    <name evidence="1" type="ORF">LTR37_007317</name>
</gene>
<evidence type="ECO:0000313" key="2">
    <source>
        <dbReference type="Proteomes" id="UP001281147"/>
    </source>
</evidence>
<name>A0ACC3NEY7_9PEZI</name>
<accession>A0ACC3NEY7</accession>
<evidence type="ECO:0000313" key="1">
    <source>
        <dbReference type="EMBL" id="KAK3715107.1"/>
    </source>
</evidence>
<protein>
    <submittedName>
        <fullName evidence="1">Uncharacterized protein</fullName>
    </submittedName>
</protein>
<keyword evidence="2" id="KW-1185">Reference proteome</keyword>
<comment type="caution">
    <text evidence="1">The sequence shown here is derived from an EMBL/GenBank/DDBJ whole genome shotgun (WGS) entry which is preliminary data.</text>
</comment>
<dbReference type="Proteomes" id="UP001281147">
    <property type="component" value="Unassembled WGS sequence"/>
</dbReference>
<organism evidence="1 2">
    <name type="scientific">Vermiconidia calcicola</name>
    <dbReference type="NCBI Taxonomy" id="1690605"/>
    <lineage>
        <taxon>Eukaryota</taxon>
        <taxon>Fungi</taxon>
        <taxon>Dikarya</taxon>
        <taxon>Ascomycota</taxon>
        <taxon>Pezizomycotina</taxon>
        <taxon>Dothideomycetes</taxon>
        <taxon>Dothideomycetidae</taxon>
        <taxon>Mycosphaerellales</taxon>
        <taxon>Extremaceae</taxon>
        <taxon>Vermiconidia</taxon>
    </lineage>
</organism>
<reference evidence="1" key="1">
    <citation type="submission" date="2023-07" db="EMBL/GenBank/DDBJ databases">
        <title>Black Yeasts Isolated from many extreme environments.</title>
        <authorList>
            <person name="Coleine C."/>
            <person name="Stajich J.E."/>
            <person name="Selbmann L."/>
        </authorList>
    </citation>
    <scope>NUCLEOTIDE SEQUENCE</scope>
    <source>
        <strain evidence="1">CCFEE 5714</strain>
    </source>
</reference>